<dbReference type="Proteomes" id="UP000238348">
    <property type="component" value="Chromosome"/>
</dbReference>
<dbReference type="GO" id="GO:0016020">
    <property type="term" value="C:membrane"/>
    <property type="evidence" value="ECO:0007669"/>
    <property type="project" value="UniProtKB-SubCell"/>
</dbReference>
<dbReference type="AlphaFoldDB" id="A0A2L0ELL3"/>
<organism evidence="9 10">
    <name type="scientific">Sorangium cellulosum</name>
    <name type="common">Polyangium cellulosum</name>
    <dbReference type="NCBI Taxonomy" id="56"/>
    <lineage>
        <taxon>Bacteria</taxon>
        <taxon>Pseudomonadati</taxon>
        <taxon>Myxococcota</taxon>
        <taxon>Polyangia</taxon>
        <taxon>Polyangiales</taxon>
        <taxon>Polyangiaceae</taxon>
        <taxon>Sorangium</taxon>
    </lineage>
</organism>
<evidence type="ECO:0000256" key="7">
    <source>
        <dbReference type="SAM" id="MobiDB-lite"/>
    </source>
</evidence>
<dbReference type="OrthoDB" id="320326at2"/>
<sequence length="975" mass="102650">MVRRTLLVVMGSFAAGCADPAWTSAGSLVEARAHHSATLLEDERILFAGGQGDRLLSSAELLDTRSGRWSMGGSLGEARARHSATRLADGRVILVGGDGDSGALQSAEIYSPTDARFSRIAPMSEPRTGHTATLLDGGQTILVAGGGAKDPAQASSELLHVAADAKDVWSRPIAMREARRGHTATLLEDGRVLVAGGAGESEASESAEIYDPQKHMWTDTNPMFEARCEHTATRLQNGNVLVTGGRGGGGALAGAEIYDVREGTWSSAGALREARHGHTATRLDNGQILVLGGTGDSGVLSSAEIGDIHDDSTSVWSAAGSMASRRAGHTATWIAGGEVIVAGGDDDDGATASVERFTPEAPGLSCERTEDCPAALVCNAERRCEHPPVPLSSRSACSASPPGSSSPGGVALVALLSMLAASRGRRARRSPRSAAALLTIALLLAWPRRSEAQESTFYLDRLQVAGAPDDGMAVWRPAIGPTRLFAQATVNYAHNALRVETFVHDPARARALRGPAVASQLTTHYTVGAELLERGAIQVSVPLIVLQRGYPMESRSAGLNQAVSLSPPALGDLRVDGRVLLVRSDARTFQLAARAALFLPTGDETSFAGERNAWGNAGLAAEYDAGALLVALNLGASLRPKSELVDLTVGTELVYGLAAYVPLLRGRLRLGAELFGSAGLLRETRGAIELAPLEGSLVGRLGLGARAPLFVGLGAGSRITAGYAPDARFVALIGGALPVEREEAVPPRLVVSSAGVDRDGDRDGLPDAQDACPAEPEDQWSKVDGCPEHDRDGDGLLDAVDKCAAAPEDKDGLDDTDGCPEDDADGDGFADTADRCPKEPGVHAEEPDKEGCPAFIRLEKTQVTLFKQIEFAFDRAMIDPRSYPILDELVRLLQANPDIKLLRIEGHTDNVGDPAYNQRLSHQRAAAVRDYLVKQGRIDPARLTFQGLGSANPLTTNDTPDGRAKNRRVELHIVE</sequence>
<evidence type="ECO:0000256" key="5">
    <source>
        <dbReference type="ARBA" id="ARBA00023136"/>
    </source>
</evidence>
<gene>
    <name evidence="9" type="ORF">SOCE26_015870</name>
</gene>
<dbReference type="InterPro" id="IPR006665">
    <property type="entry name" value="OmpA-like"/>
</dbReference>
<dbReference type="Gene3D" id="2.120.10.80">
    <property type="entry name" value="Kelch-type beta propeller"/>
    <property type="match status" value="1"/>
</dbReference>
<feature type="compositionally biased region" description="Acidic residues" evidence="7">
    <location>
        <begin position="811"/>
        <end position="828"/>
    </location>
</feature>
<dbReference type="GO" id="GO:0007155">
    <property type="term" value="P:cell adhesion"/>
    <property type="evidence" value="ECO:0007669"/>
    <property type="project" value="InterPro"/>
</dbReference>
<evidence type="ECO:0000313" key="9">
    <source>
        <dbReference type="EMBL" id="AUX40188.1"/>
    </source>
</evidence>
<dbReference type="InterPro" id="IPR006652">
    <property type="entry name" value="Kelch_1"/>
</dbReference>
<reference evidence="9 10" key="1">
    <citation type="submission" date="2015-09" db="EMBL/GenBank/DDBJ databases">
        <title>Sorangium comparison.</title>
        <authorList>
            <person name="Zaburannyi N."/>
            <person name="Bunk B."/>
            <person name="Overmann J."/>
            <person name="Mueller R."/>
        </authorList>
    </citation>
    <scope>NUCLEOTIDE SEQUENCE [LARGE SCALE GENOMIC DNA]</scope>
    <source>
        <strain evidence="9 10">So ce26</strain>
    </source>
</reference>
<dbReference type="InterPro" id="IPR028974">
    <property type="entry name" value="TSP_type-3_rpt"/>
</dbReference>
<dbReference type="Gene3D" id="2.130.10.80">
    <property type="entry name" value="Galactose oxidase/kelch, beta-propeller"/>
    <property type="match status" value="3"/>
</dbReference>
<dbReference type="RefSeq" id="WP_159396748.1">
    <property type="nucleotide sequence ID" value="NZ_CP012673.1"/>
</dbReference>
<keyword evidence="2" id="KW-0880">Kelch repeat</keyword>
<evidence type="ECO:0000256" key="4">
    <source>
        <dbReference type="ARBA" id="ARBA00022737"/>
    </source>
</evidence>
<dbReference type="InterPro" id="IPR003367">
    <property type="entry name" value="Thrombospondin_3-like_rpt"/>
</dbReference>
<dbReference type="GO" id="GO:0005509">
    <property type="term" value="F:calcium ion binding"/>
    <property type="evidence" value="ECO:0007669"/>
    <property type="project" value="InterPro"/>
</dbReference>
<dbReference type="PROSITE" id="PS51123">
    <property type="entry name" value="OMPA_2"/>
    <property type="match status" value="1"/>
</dbReference>
<keyword evidence="5 6" id="KW-0472">Membrane</keyword>
<dbReference type="Pfam" id="PF02412">
    <property type="entry name" value="TSP_3"/>
    <property type="match status" value="1"/>
</dbReference>
<feature type="compositionally biased region" description="Basic and acidic residues" evidence="7">
    <location>
        <begin position="832"/>
        <end position="849"/>
    </location>
</feature>
<proteinExistence type="predicted"/>
<feature type="region of interest" description="Disordered" evidence="7">
    <location>
        <begin position="806"/>
        <end position="849"/>
    </location>
</feature>
<feature type="region of interest" description="Disordered" evidence="7">
    <location>
        <begin position="750"/>
        <end position="791"/>
    </location>
</feature>
<dbReference type="PRINTS" id="PR01021">
    <property type="entry name" value="OMPADOMAIN"/>
</dbReference>
<protein>
    <recommendedName>
        <fullName evidence="8">OmpA-like domain-containing protein</fullName>
    </recommendedName>
</protein>
<feature type="compositionally biased region" description="Basic and acidic residues" evidence="7">
    <location>
        <begin position="779"/>
        <end position="791"/>
    </location>
</feature>
<dbReference type="Pfam" id="PF24681">
    <property type="entry name" value="Kelch_KLHDC2_KLHL20_DRC7"/>
    <property type="match status" value="1"/>
</dbReference>
<dbReference type="PANTHER" id="PTHR45632:SF3">
    <property type="entry name" value="KELCH-LIKE PROTEIN 32"/>
    <property type="match status" value="1"/>
</dbReference>
<dbReference type="InterPro" id="IPR015915">
    <property type="entry name" value="Kelch-typ_b-propeller"/>
</dbReference>
<evidence type="ECO:0000256" key="3">
    <source>
        <dbReference type="ARBA" id="ARBA00022729"/>
    </source>
</evidence>
<dbReference type="InterPro" id="IPR006664">
    <property type="entry name" value="OMP_bac"/>
</dbReference>
<name>A0A2L0ELL3_SORCE</name>
<evidence type="ECO:0000259" key="8">
    <source>
        <dbReference type="PROSITE" id="PS51123"/>
    </source>
</evidence>
<dbReference type="CDD" id="cd07185">
    <property type="entry name" value="OmpA_C-like"/>
    <property type="match status" value="1"/>
</dbReference>
<keyword evidence="4" id="KW-0677">Repeat</keyword>
<dbReference type="EMBL" id="CP012673">
    <property type="protein sequence ID" value="AUX40188.1"/>
    <property type="molecule type" value="Genomic_DNA"/>
</dbReference>
<keyword evidence="3" id="KW-0732">Signal</keyword>
<accession>A0A2L0ELL3</accession>
<evidence type="ECO:0000256" key="1">
    <source>
        <dbReference type="ARBA" id="ARBA00004370"/>
    </source>
</evidence>
<evidence type="ECO:0000256" key="6">
    <source>
        <dbReference type="PROSITE-ProRule" id="PRU00473"/>
    </source>
</evidence>
<dbReference type="SUPFAM" id="SSF103647">
    <property type="entry name" value="TSP type-3 repeat"/>
    <property type="match status" value="1"/>
</dbReference>
<dbReference type="SUPFAM" id="SSF103088">
    <property type="entry name" value="OmpA-like"/>
    <property type="match status" value="1"/>
</dbReference>
<dbReference type="SMART" id="SM00612">
    <property type="entry name" value="Kelch"/>
    <property type="match status" value="5"/>
</dbReference>
<dbReference type="PANTHER" id="PTHR45632">
    <property type="entry name" value="LD33804P"/>
    <property type="match status" value="1"/>
</dbReference>
<evidence type="ECO:0000256" key="2">
    <source>
        <dbReference type="ARBA" id="ARBA00022441"/>
    </source>
</evidence>
<dbReference type="Pfam" id="PF00691">
    <property type="entry name" value="OmpA"/>
    <property type="match status" value="1"/>
</dbReference>
<dbReference type="PROSITE" id="PS51257">
    <property type="entry name" value="PROKAR_LIPOPROTEIN"/>
    <property type="match status" value="1"/>
</dbReference>
<dbReference type="SUPFAM" id="SSF117281">
    <property type="entry name" value="Kelch motif"/>
    <property type="match status" value="2"/>
</dbReference>
<dbReference type="InterPro" id="IPR036737">
    <property type="entry name" value="OmpA-like_sf"/>
</dbReference>
<evidence type="ECO:0000313" key="10">
    <source>
        <dbReference type="Proteomes" id="UP000238348"/>
    </source>
</evidence>
<dbReference type="Gene3D" id="3.30.1330.60">
    <property type="entry name" value="OmpA-like domain"/>
    <property type="match status" value="1"/>
</dbReference>
<feature type="domain" description="OmpA-like" evidence="8">
    <location>
        <begin position="858"/>
        <end position="975"/>
    </location>
</feature>
<feature type="compositionally biased region" description="Basic and acidic residues" evidence="7">
    <location>
        <begin position="756"/>
        <end position="765"/>
    </location>
</feature>
<comment type="subcellular location">
    <subcellularLocation>
        <location evidence="1">Membrane</location>
    </subcellularLocation>
</comment>
<dbReference type="InterPro" id="IPR037293">
    <property type="entry name" value="Gal_Oxidase_central_sf"/>
</dbReference>